<evidence type="ECO:0000313" key="1">
    <source>
        <dbReference type="EMBL" id="ERN10134.1"/>
    </source>
</evidence>
<proteinExistence type="predicted"/>
<keyword evidence="2" id="KW-1185">Reference proteome</keyword>
<name>W1PQQ9_AMBTC</name>
<evidence type="ECO:0000313" key="2">
    <source>
        <dbReference type="Proteomes" id="UP000017836"/>
    </source>
</evidence>
<organism evidence="1 2">
    <name type="scientific">Amborella trichopoda</name>
    <dbReference type="NCBI Taxonomy" id="13333"/>
    <lineage>
        <taxon>Eukaryota</taxon>
        <taxon>Viridiplantae</taxon>
        <taxon>Streptophyta</taxon>
        <taxon>Embryophyta</taxon>
        <taxon>Tracheophyta</taxon>
        <taxon>Spermatophyta</taxon>
        <taxon>Magnoliopsida</taxon>
        <taxon>Amborellales</taxon>
        <taxon>Amborellaceae</taxon>
        <taxon>Amborella</taxon>
    </lineage>
</organism>
<dbReference type="HOGENOM" id="CLU_1951659_0_0_1"/>
<protein>
    <submittedName>
        <fullName evidence="1">Uncharacterized protein</fullName>
    </submittedName>
</protein>
<accession>W1PQQ9</accession>
<dbReference type="EMBL" id="KI392972">
    <property type="protein sequence ID" value="ERN10134.1"/>
    <property type="molecule type" value="Genomic_DNA"/>
</dbReference>
<dbReference type="Proteomes" id="UP000017836">
    <property type="component" value="Unassembled WGS sequence"/>
</dbReference>
<reference evidence="2" key="1">
    <citation type="journal article" date="2013" name="Science">
        <title>The Amborella genome and the evolution of flowering plants.</title>
        <authorList>
            <consortium name="Amborella Genome Project"/>
        </authorList>
    </citation>
    <scope>NUCLEOTIDE SEQUENCE [LARGE SCALE GENOMIC DNA]</scope>
</reference>
<dbReference type="Gramene" id="ERN10134">
    <property type="protein sequence ID" value="ERN10134"/>
    <property type="gene ID" value="AMTR_s00169p00047080"/>
</dbReference>
<gene>
    <name evidence="1" type="ORF">AMTR_s00169p00047080</name>
</gene>
<dbReference type="AlphaFoldDB" id="W1PQQ9"/>
<sequence length="126" mass="13195">MHCWSACVSSAGELCLKCRSALCNHRSVVAAEHVSPERPLRLPGRSVFSIGVPCATAGALCLQRGSALCNCRSAVAPEHVLPERHLRLPERIVSRTACIAGVPFGTAGAHCTFTAGEREACAKATG</sequence>